<feature type="transmembrane region" description="Helical" evidence="1">
    <location>
        <begin position="450"/>
        <end position="472"/>
    </location>
</feature>
<dbReference type="AlphaFoldDB" id="A0A086KD91"/>
<evidence type="ECO:0000313" key="2">
    <source>
        <dbReference type="EMBL" id="KFG42359.1"/>
    </source>
</evidence>
<keyword evidence="1" id="KW-1133">Transmembrane helix</keyword>
<dbReference type="Proteomes" id="UP000028828">
    <property type="component" value="Unassembled WGS sequence"/>
</dbReference>
<dbReference type="EMBL" id="AEYI02001029">
    <property type="protein sequence ID" value="KFG42359.1"/>
    <property type="molecule type" value="Genomic_DNA"/>
</dbReference>
<name>A0A086KD91_TOXGO</name>
<dbReference type="VEuPathDB" id="ToxoDB:TGP89_227380"/>
<feature type="transmembrane region" description="Helical" evidence="1">
    <location>
        <begin position="341"/>
        <end position="363"/>
    </location>
</feature>
<feature type="transmembrane region" description="Helical" evidence="1">
    <location>
        <begin position="201"/>
        <end position="226"/>
    </location>
</feature>
<protein>
    <submittedName>
        <fullName evidence="2">Putative transmembrane protein</fullName>
    </submittedName>
</protein>
<keyword evidence="1 2" id="KW-0812">Transmembrane</keyword>
<evidence type="ECO:0000256" key="1">
    <source>
        <dbReference type="SAM" id="Phobius"/>
    </source>
</evidence>
<keyword evidence="1" id="KW-0472">Membrane</keyword>
<gene>
    <name evidence="2" type="ORF">TGP89_227380</name>
</gene>
<feature type="transmembrane region" description="Helical" evidence="1">
    <location>
        <begin position="309"/>
        <end position="329"/>
    </location>
</feature>
<accession>A0A086KD91</accession>
<proteinExistence type="predicted"/>
<feature type="transmembrane region" description="Helical" evidence="1">
    <location>
        <begin position="423"/>
        <end position="444"/>
    </location>
</feature>
<reference evidence="2 3" key="1">
    <citation type="submission" date="2014-03" db="EMBL/GenBank/DDBJ databases">
        <authorList>
            <person name="Sibley D."/>
            <person name="Venepally P."/>
            <person name="Karamycheva S."/>
            <person name="Hadjithomas M."/>
            <person name="Khan A."/>
            <person name="Brunk B."/>
            <person name="Roos D."/>
            <person name="Caler E."/>
            <person name="Lorenzi H."/>
        </authorList>
    </citation>
    <scope>NUCLEOTIDE SEQUENCE [LARGE SCALE GENOMIC DNA]</scope>
    <source>
        <strain evidence="3">p89</strain>
    </source>
</reference>
<organism evidence="2 3">
    <name type="scientific">Toxoplasma gondii p89</name>
    <dbReference type="NCBI Taxonomy" id="943119"/>
    <lineage>
        <taxon>Eukaryota</taxon>
        <taxon>Sar</taxon>
        <taxon>Alveolata</taxon>
        <taxon>Apicomplexa</taxon>
        <taxon>Conoidasida</taxon>
        <taxon>Coccidia</taxon>
        <taxon>Eucoccidiorida</taxon>
        <taxon>Eimeriorina</taxon>
        <taxon>Sarcocystidae</taxon>
        <taxon>Toxoplasma</taxon>
    </lineage>
</organism>
<comment type="caution">
    <text evidence="2">The sequence shown here is derived from an EMBL/GenBank/DDBJ whole genome shotgun (WGS) entry which is preliminary data.</text>
</comment>
<sequence length="716" mass="78031">MMTPECGDSPAWSHSISGNASINGDPSCVDVATGEDPTELRCYYIDVAFDCVSEVNTTSTETKMLSKLWGDESFSVSEADGRADLPAPKQKPSSEIVSLKRQERVSRVARRLYVHLPRLVRSPMTRLQKKTEKRVVASLPSLARSESVVTADSTGEASCRRLSSVGGALSASGSSLKRSCSRGRSQARGKVCSCESIFGVFTLRVFLAACILMLALLIQLVLLVLARNLPFAHHSKGSEVAAVVSEQGTAKVGEFAQLSRAAQPHELSGEDTAVSSSFITLPESGFRDVERDGLGTTSRFHRAEPAPRSVFACNVAFLIFLFCSVLRMYFLTPNLASAVTIRFFLCVSVAFLFRGLSCLLSALSNHSAVENRETQKDFFPHIVLEATGLWIFGGEAGSPVTSQKLVLWILVSFWGYYTSKHVFLAYIVIPLVAVIVCVIPATAACDLPGHAAATLFISSVCIVYHLLLDIAAQRYLRTQSFRPSGGSIAAFCGRYVVGDVLIRVLAFLEALHLRLEGVMCVSSPTVVAHVKLPDRAEEESVSTPHSTPHSLTYEDLASRVVLAYAGSGDFDATNCRRAFLCLLKKVKAIGEQERCRESGGEIPTAAECEMEVFAASHAYRSNVNASLELGESGLYLSTSVRLGCAFRLARVFLRTGICFTPMAASPREETFYDDGLSGMPLLPRRTFLVENRRREDVCVPVCRFVTRMQVSRISKL</sequence>
<evidence type="ECO:0000313" key="3">
    <source>
        <dbReference type="Proteomes" id="UP000028828"/>
    </source>
</evidence>
<dbReference type="OrthoDB" id="422827at2759"/>